<evidence type="ECO:0000256" key="1">
    <source>
        <dbReference type="SAM" id="Phobius"/>
    </source>
</evidence>
<sequence length="153" mass="16701">MTWYGVIDAGAPRPWRDGQVLVLLVVTAVTGVLMHWLLPDGFAAGYFGDAMTLSAFLVIYPLVEEVLFRGVIQGELLRWPFFVQSFGGISAANVVTSALFVLLHLIHQPLGWAVAVALPSLALGYFRERYQGVGMPILLHVLFNGTFLVAGMP</sequence>
<protein>
    <recommendedName>
        <fullName evidence="2">CAAX prenyl protease 2/Lysostaphin resistance protein A-like domain-containing protein</fullName>
    </recommendedName>
</protein>
<dbReference type="RefSeq" id="WP_091848393.1">
    <property type="nucleotide sequence ID" value="NZ_FOHZ01000001.1"/>
</dbReference>
<evidence type="ECO:0000313" key="3">
    <source>
        <dbReference type="EMBL" id="SES70002.1"/>
    </source>
</evidence>
<dbReference type="Pfam" id="PF02517">
    <property type="entry name" value="Rce1-like"/>
    <property type="match status" value="1"/>
</dbReference>
<feature type="transmembrane region" description="Helical" evidence="1">
    <location>
        <begin position="20"/>
        <end position="38"/>
    </location>
</feature>
<dbReference type="NCBIfam" id="NF033192">
    <property type="entry name" value="JDVT-CAAX"/>
    <property type="match status" value="1"/>
</dbReference>
<dbReference type="OrthoDB" id="9799666at2"/>
<keyword evidence="1" id="KW-0472">Membrane</keyword>
<dbReference type="GO" id="GO:0004175">
    <property type="term" value="F:endopeptidase activity"/>
    <property type="evidence" value="ECO:0007669"/>
    <property type="project" value="UniProtKB-ARBA"/>
</dbReference>
<feature type="transmembrane region" description="Helical" evidence="1">
    <location>
        <begin position="109"/>
        <end position="126"/>
    </location>
</feature>
<dbReference type="STRING" id="430453.SAMN04487962_101235"/>
<dbReference type="Proteomes" id="UP000198762">
    <property type="component" value="Unassembled WGS sequence"/>
</dbReference>
<feature type="transmembrane region" description="Helical" evidence="1">
    <location>
        <begin position="83"/>
        <end position="103"/>
    </location>
</feature>
<keyword evidence="1" id="KW-0812">Transmembrane</keyword>
<name>A0A1H9YM18_9GAMM</name>
<dbReference type="EMBL" id="FOHZ01000001">
    <property type="protein sequence ID" value="SES70002.1"/>
    <property type="molecule type" value="Genomic_DNA"/>
</dbReference>
<gene>
    <name evidence="3" type="ORF">SAMN04487962_101235</name>
</gene>
<feature type="transmembrane region" description="Helical" evidence="1">
    <location>
        <begin position="133"/>
        <end position="152"/>
    </location>
</feature>
<proteinExistence type="predicted"/>
<keyword evidence="1" id="KW-1133">Transmembrane helix</keyword>
<evidence type="ECO:0000259" key="2">
    <source>
        <dbReference type="Pfam" id="PF02517"/>
    </source>
</evidence>
<organism evidence="3 4">
    <name type="scientific">Marinobacter segnicrescens</name>
    <dbReference type="NCBI Taxonomy" id="430453"/>
    <lineage>
        <taxon>Bacteria</taxon>
        <taxon>Pseudomonadati</taxon>
        <taxon>Pseudomonadota</taxon>
        <taxon>Gammaproteobacteria</taxon>
        <taxon>Pseudomonadales</taxon>
        <taxon>Marinobacteraceae</taxon>
        <taxon>Marinobacter</taxon>
    </lineage>
</organism>
<keyword evidence="4" id="KW-1185">Reference proteome</keyword>
<dbReference type="AlphaFoldDB" id="A0A1H9YM18"/>
<accession>A0A1H9YM18</accession>
<evidence type="ECO:0000313" key="4">
    <source>
        <dbReference type="Proteomes" id="UP000198762"/>
    </source>
</evidence>
<dbReference type="GO" id="GO:0080120">
    <property type="term" value="P:CAAX-box protein maturation"/>
    <property type="evidence" value="ECO:0007669"/>
    <property type="project" value="UniProtKB-ARBA"/>
</dbReference>
<dbReference type="InterPro" id="IPR003675">
    <property type="entry name" value="Rce1/LyrA-like_dom"/>
</dbReference>
<feature type="domain" description="CAAX prenyl protease 2/Lysostaphin resistance protein A-like" evidence="2">
    <location>
        <begin position="52"/>
        <end position="145"/>
    </location>
</feature>
<reference evidence="4" key="1">
    <citation type="submission" date="2016-10" db="EMBL/GenBank/DDBJ databases">
        <authorList>
            <person name="Varghese N."/>
            <person name="Submissions S."/>
        </authorList>
    </citation>
    <scope>NUCLEOTIDE SEQUENCE [LARGE SCALE GENOMIC DNA]</scope>
    <source>
        <strain evidence="4">CGMCC 1.6489</strain>
    </source>
</reference>